<gene>
    <name evidence="2" type="ORF">CCUR1050_LOCUS16900</name>
</gene>
<dbReference type="EMBL" id="HBEZ01030534">
    <property type="protein sequence ID" value="CAD8639216.1"/>
    <property type="molecule type" value="Transcribed_RNA"/>
</dbReference>
<evidence type="ECO:0000256" key="1">
    <source>
        <dbReference type="SAM" id="MobiDB-lite"/>
    </source>
</evidence>
<name>A0A7S0QMX2_9CRYP</name>
<protein>
    <submittedName>
        <fullName evidence="2">Uncharacterized protein</fullName>
    </submittedName>
</protein>
<reference evidence="2" key="1">
    <citation type="submission" date="2021-01" db="EMBL/GenBank/DDBJ databases">
        <authorList>
            <person name="Corre E."/>
            <person name="Pelletier E."/>
            <person name="Niang G."/>
            <person name="Scheremetjew M."/>
            <person name="Finn R."/>
            <person name="Kale V."/>
            <person name="Holt S."/>
            <person name="Cochrane G."/>
            <person name="Meng A."/>
            <person name="Brown T."/>
            <person name="Cohen L."/>
        </authorList>
    </citation>
    <scope>NUCLEOTIDE SEQUENCE</scope>
    <source>
        <strain evidence="2">CCAP979/52</strain>
    </source>
</reference>
<proteinExistence type="predicted"/>
<accession>A0A7S0QMX2</accession>
<dbReference type="AlphaFoldDB" id="A0A7S0QMX2"/>
<sequence>MHSNAILAKAFKEREEKARLDAEFKAKMRKLEKDAEDLQRIQALNTAKKKRSDQEAPPMISNKRRRMEKLVDWIYRNLKTDDEHNEFNRRATRLMEILSDKGLSLDDQRLRRLFFAPRMLKKNGIDQLAADEAEAALQALAQKIFEDFRRNPASKLEVITEQDSHGAGASAAPDQP</sequence>
<feature type="region of interest" description="Disordered" evidence="1">
    <location>
        <begin position="156"/>
        <end position="176"/>
    </location>
</feature>
<evidence type="ECO:0000313" key="2">
    <source>
        <dbReference type="EMBL" id="CAD8639216.1"/>
    </source>
</evidence>
<organism evidence="2">
    <name type="scientific">Cryptomonas curvata</name>
    <dbReference type="NCBI Taxonomy" id="233186"/>
    <lineage>
        <taxon>Eukaryota</taxon>
        <taxon>Cryptophyceae</taxon>
        <taxon>Cryptomonadales</taxon>
        <taxon>Cryptomonadaceae</taxon>
        <taxon>Cryptomonas</taxon>
    </lineage>
</organism>